<keyword evidence="2" id="KW-1133">Transmembrane helix</keyword>
<name>A0A428NJH2_9HYPO</name>
<evidence type="ECO:0000256" key="2">
    <source>
        <dbReference type="SAM" id="Phobius"/>
    </source>
</evidence>
<comment type="caution">
    <text evidence="3">The sequence shown here is derived from an EMBL/GenBank/DDBJ whole genome shotgun (WGS) entry which is preliminary data.</text>
</comment>
<keyword evidence="2" id="KW-0812">Transmembrane</keyword>
<feature type="region of interest" description="Disordered" evidence="1">
    <location>
        <begin position="51"/>
        <end position="78"/>
    </location>
</feature>
<accession>A0A428NJH2</accession>
<organism evidence="3 4">
    <name type="scientific">Fusarium duplospermum</name>
    <dbReference type="NCBI Taxonomy" id="1325734"/>
    <lineage>
        <taxon>Eukaryota</taxon>
        <taxon>Fungi</taxon>
        <taxon>Dikarya</taxon>
        <taxon>Ascomycota</taxon>
        <taxon>Pezizomycotina</taxon>
        <taxon>Sordariomycetes</taxon>
        <taxon>Hypocreomycetidae</taxon>
        <taxon>Hypocreales</taxon>
        <taxon>Nectriaceae</taxon>
        <taxon>Fusarium</taxon>
        <taxon>Fusarium solani species complex</taxon>
    </lineage>
</organism>
<reference evidence="3 4" key="1">
    <citation type="submission" date="2017-06" db="EMBL/GenBank/DDBJ databases">
        <title>Comparative genomic analysis of Ambrosia Fusariam Clade fungi.</title>
        <authorList>
            <person name="Stajich J.E."/>
            <person name="Carrillo J."/>
            <person name="Kijimoto T."/>
            <person name="Eskalen A."/>
            <person name="O'Donnell K."/>
            <person name="Kasson M."/>
        </authorList>
    </citation>
    <scope>NUCLEOTIDE SEQUENCE [LARGE SCALE GENOMIC DNA]</scope>
    <source>
        <strain evidence="3 4">NRRL62584</strain>
    </source>
</reference>
<keyword evidence="2" id="KW-0472">Membrane</keyword>
<protein>
    <submittedName>
        <fullName evidence="3">Uncharacterized protein</fullName>
    </submittedName>
</protein>
<feature type="transmembrane region" description="Helical" evidence="2">
    <location>
        <begin position="168"/>
        <end position="185"/>
    </location>
</feature>
<dbReference type="AlphaFoldDB" id="A0A428NJH2"/>
<gene>
    <name evidence="3" type="ORF">CEP54_015962</name>
</gene>
<evidence type="ECO:0000313" key="3">
    <source>
        <dbReference type="EMBL" id="RSL40958.1"/>
    </source>
</evidence>
<proteinExistence type="predicted"/>
<keyword evidence="4" id="KW-1185">Reference proteome</keyword>
<dbReference type="EMBL" id="NKCI01000453">
    <property type="protein sequence ID" value="RSL40958.1"/>
    <property type="molecule type" value="Genomic_DNA"/>
</dbReference>
<dbReference type="Proteomes" id="UP000288168">
    <property type="component" value="Unassembled WGS sequence"/>
</dbReference>
<sequence length="195" mass="21519">MEALATSGSITYIDHPPTMNYIDKPTISLAPHSLSSFYTDMKKTTMVIQDDESPATAPADNPPEAPADNPLIASIDCPPEAPAGFPPVNCPPSNASLETWLEHYDRGCQYEHCCPPPQNEATASVSDEDDREPDESTTTCLPFTTNFVLLSYPGKANFANLKRLASSHLQFLVTIAFCVYLFHIFQELMARRKHI</sequence>
<evidence type="ECO:0000256" key="1">
    <source>
        <dbReference type="SAM" id="MobiDB-lite"/>
    </source>
</evidence>
<evidence type="ECO:0000313" key="4">
    <source>
        <dbReference type="Proteomes" id="UP000288168"/>
    </source>
</evidence>